<evidence type="ECO:0000256" key="2">
    <source>
        <dbReference type="SAM" id="MobiDB-lite"/>
    </source>
</evidence>
<dbReference type="AlphaFoldDB" id="A0A1F8GRE2"/>
<evidence type="ECO:0000313" key="3">
    <source>
        <dbReference type="EMBL" id="OGN27943.1"/>
    </source>
</evidence>
<sequence>MPAKKKSVSNEDLLKAMGLGFQSIENRMATKEDLRAVKEDLKAVEIRLTNKIDKVQESVDDLETKLIDDTGAITGTEQKHNRSLNQRVSRLEKEVFHT</sequence>
<organism evidence="3 4">
    <name type="scientific">Candidatus Yanofskybacteria bacterium RIFCSPLOWO2_01_FULL_49_25</name>
    <dbReference type="NCBI Taxonomy" id="1802701"/>
    <lineage>
        <taxon>Bacteria</taxon>
        <taxon>Candidatus Yanofskyibacteriota</taxon>
    </lineage>
</organism>
<reference evidence="3 4" key="1">
    <citation type="journal article" date="2016" name="Nat. Commun.">
        <title>Thousands of microbial genomes shed light on interconnected biogeochemical processes in an aquifer system.</title>
        <authorList>
            <person name="Anantharaman K."/>
            <person name="Brown C.T."/>
            <person name="Hug L.A."/>
            <person name="Sharon I."/>
            <person name="Castelle C.J."/>
            <person name="Probst A.J."/>
            <person name="Thomas B.C."/>
            <person name="Singh A."/>
            <person name="Wilkins M.J."/>
            <person name="Karaoz U."/>
            <person name="Brodie E.L."/>
            <person name="Williams K.H."/>
            <person name="Hubbard S.S."/>
            <person name="Banfield J.F."/>
        </authorList>
    </citation>
    <scope>NUCLEOTIDE SEQUENCE [LARGE SCALE GENOMIC DNA]</scope>
</reference>
<dbReference type="STRING" id="1802701.A3A33_04255"/>
<comment type="caution">
    <text evidence="3">The sequence shown here is derived from an EMBL/GenBank/DDBJ whole genome shotgun (WGS) entry which is preliminary data.</text>
</comment>
<dbReference type="EMBL" id="MGKP01000025">
    <property type="protein sequence ID" value="OGN27943.1"/>
    <property type="molecule type" value="Genomic_DNA"/>
</dbReference>
<keyword evidence="1" id="KW-0175">Coiled coil</keyword>
<accession>A0A1F8GRE2</accession>
<dbReference type="Proteomes" id="UP000179047">
    <property type="component" value="Unassembled WGS sequence"/>
</dbReference>
<feature type="compositionally biased region" description="Basic and acidic residues" evidence="2">
    <location>
        <begin position="89"/>
        <end position="98"/>
    </location>
</feature>
<feature type="region of interest" description="Disordered" evidence="2">
    <location>
        <begin position="77"/>
        <end position="98"/>
    </location>
</feature>
<gene>
    <name evidence="3" type="ORF">A3A33_04255</name>
</gene>
<proteinExistence type="predicted"/>
<name>A0A1F8GRE2_9BACT</name>
<evidence type="ECO:0000256" key="1">
    <source>
        <dbReference type="SAM" id="Coils"/>
    </source>
</evidence>
<feature type="coiled-coil region" evidence="1">
    <location>
        <begin position="27"/>
        <end position="65"/>
    </location>
</feature>
<protein>
    <submittedName>
        <fullName evidence="3">Uncharacterized protein</fullName>
    </submittedName>
</protein>
<evidence type="ECO:0000313" key="4">
    <source>
        <dbReference type="Proteomes" id="UP000179047"/>
    </source>
</evidence>